<sequence length="194" mass="21426">SSISATRDGSIIVEHGAKKDVSVNTIAFIALMISPETIFSIMGEFKLNQRVEILEDETAVERRLNVGTSTEEKNSVQEMPSGVPMAVLPTVSNTATSTTAADMEELEDRFANLPMDRLAAEMWESAMQNMSELSGPAIADLMEKQLPKFSQFITCVSSKQNFCEAVKKTCRERGFSNGITRKILKLTNGIRIRE</sequence>
<gene>
    <name evidence="1" type="ORF">Bhyg_06480</name>
</gene>
<accession>A0A9Q0N2E6</accession>
<dbReference type="Proteomes" id="UP001151699">
    <property type="component" value="Chromosome B"/>
</dbReference>
<name>A0A9Q0N2E6_9DIPT</name>
<evidence type="ECO:0000313" key="2">
    <source>
        <dbReference type="Proteomes" id="UP001151699"/>
    </source>
</evidence>
<protein>
    <submittedName>
        <fullName evidence="1">Uncharacterized protein</fullName>
    </submittedName>
</protein>
<organism evidence="1 2">
    <name type="scientific">Pseudolycoriella hygida</name>
    <dbReference type="NCBI Taxonomy" id="35572"/>
    <lineage>
        <taxon>Eukaryota</taxon>
        <taxon>Metazoa</taxon>
        <taxon>Ecdysozoa</taxon>
        <taxon>Arthropoda</taxon>
        <taxon>Hexapoda</taxon>
        <taxon>Insecta</taxon>
        <taxon>Pterygota</taxon>
        <taxon>Neoptera</taxon>
        <taxon>Endopterygota</taxon>
        <taxon>Diptera</taxon>
        <taxon>Nematocera</taxon>
        <taxon>Sciaroidea</taxon>
        <taxon>Sciaridae</taxon>
        <taxon>Pseudolycoriella</taxon>
    </lineage>
</organism>
<proteinExistence type="predicted"/>
<dbReference type="EMBL" id="WJQU01000002">
    <property type="protein sequence ID" value="KAJ6641541.1"/>
    <property type="molecule type" value="Genomic_DNA"/>
</dbReference>
<reference evidence="1" key="1">
    <citation type="submission" date="2022-07" db="EMBL/GenBank/DDBJ databases">
        <authorList>
            <person name="Trinca V."/>
            <person name="Uliana J.V.C."/>
            <person name="Torres T.T."/>
            <person name="Ward R.J."/>
            <person name="Monesi N."/>
        </authorList>
    </citation>
    <scope>NUCLEOTIDE SEQUENCE</scope>
    <source>
        <strain evidence="1">HSMRA1968</strain>
        <tissue evidence="1">Whole embryos</tissue>
    </source>
</reference>
<dbReference type="OrthoDB" id="10446766at2759"/>
<comment type="caution">
    <text evidence="1">The sequence shown here is derived from an EMBL/GenBank/DDBJ whole genome shotgun (WGS) entry which is preliminary data.</text>
</comment>
<keyword evidence="2" id="KW-1185">Reference proteome</keyword>
<evidence type="ECO:0000313" key="1">
    <source>
        <dbReference type="EMBL" id="KAJ6641541.1"/>
    </source>
</evidence>
<feature type="non-terminal residue" evidence="1">
    <location>
        <position position="1"/>
    </location>
</feature>
<dbReference type="AlphaFoldDB" id="A0A9Q0N2E6"/>